<evidence type="ECO:0000313" key="10">
    <source>
        <dbReference type="EMBL" id="MBE0383390.1"/>
    </source>
</evidence>
<keyword evidence="3 6" id="KW-0812">Transmembrane</keyword>
<dbReference type="GeneID" id="93663702"/>
<dbReference type="RefSeq" id="WP_104642738.1">
    <property type="nucleotide sequence ID" value="NZ_AQGW01000020.1"/>
</dbReference>
<dbReference type="InterPro" id="IPR004797">
    <property type="entry name" value="Competence_ComEC/Rec2"/>
</dbReference>
<dbReference type="PANTHER" id="PTHR30619:SF7">
    <property type="entry name" value="BETA-LACTAMASE DOMAIN PROTEIN"/>
    <property type="match status" value="1"/>
</dbReference>
<reference evidence="11 12" key="2">
    <citation type="submission" date="2017-11" db="EMBL/GenBank/DDBJ databases">
        <authorList>
            <person name="Han C.G."/>
        </authorList>
    </citation>
    <scope>NUCLEOTIDE SEQUENCE [LARGE SCALE GENOMIC DNA]</scope>
    <source>
        <strain evidence="12">ATCC 43555</strain>
        <strain evidence="11">ATCC43555</strain>
    </source>
</reference>
<dbReference type="EMBL" id="AQGW01000020">
    <property type="protein sequence ID" value="MBE0383390.1"/>
    <property type="molecule type" value="Genomic_DNA"/>
</dbReference>
<feature type="domain" description="DUF4131" evidence="9">
    <location>
        <begin position="14"/>
        <end position="178"/>
    </location>
</feature>
<dbReference type="InterPro" id="IPR036866">
    <property type="entry name" value="RibonucZ/Hydroxyglut_hydro"/>
</dbReference>
<feature type="domain" description="Metallo-beta-lactamase" evidence="7">
    <location>
        <begin position="519"/>
        <end position="587"/>
    </location>
</feature>
<dbReference type="GO" id="GO:0030420">
    <property type="term" value="P:establishment of competence for transformation"/>
    <property type="evidence" value="ECO:0007669"/>
    <property type="project" value="InterPro"/>
</dbReference>
<dbReference type="EMBL" id="LT965928">
    <property type="protein sequence ID" value="SOU41046.1"/>
    <property type="molecule type" value="Genomic_DNA"/>
</dbReference>
<dbReference type="Pfam" id="PF03772">
    <property type="entry name" value="Competence"/>
    <property type="match status" value="1"/>
</dbReference>
<feature type="transmembrane region" description="Helical" evidence="6">
    <location>
        <begin position="301"/>
        <end position="318"/>
    </location>
</feature>
<dbReference type="CDD" id="cd07731">
    <property type="entry name" value="ComA-like_MBL-fold"/>
    <property type="match status" value="1"/>
</dbReference>
<dbReference type="NCBIfam" id="TIGR00360">
    <property type="entry name" value="ComEC_N-term"/>
    <property type="match status" value="1"/>
</dbReference>
<evidence type="ECO:0000256" key="2">
    <source>
        <dbReference type="ARBA" id="ARBA00022475"/>
    </source>
</evidence>
<keyword evidence="2" id="KW-1003">Cell membrane</keyword>
<dbReference type="NCBIfam" id="TIGR00361">
    <property type="entry name" value="ComEC_Rec2"/>
    <property type="match status" value="1"/>
</dbReference>
<evidence type="ECO:0000256" key="1">
    <source>
        <dbReference type="ARBA" id="ARBA00004651"/>
    </source>
</evidence>
<reference evidence="10 13" key="1">
    <citation type="submission" date="2015-06" db="EMBL/GenBank/DDBJ databases">
        <title>Genome sequence of Pseudoalteromonas carrageenovora.</title>
        <authorList>
            <person name="Xie B.-B."/>
            <person name="Rong J.-C."/>
            <person name="Qin Q.-L."/>
            <person name="Zhang Y.-Z."/>
        </authorList>
    </citation>
    <scope>NUCLEOTIDE SEQUENCE [LARGE SCALE GENOMIC DNA]</scope>
    <source>
        <strain evidence="10 13">IAM 12662</strain>
    </source>
</reference>
<feature type="transmembrane region" description="Helical" evidence="6">
    <location>
        <begin position="54"/>
        <end position="76"/>
    </location>
</feature>
<organism evidence="11 12">
    <name type="scientific">Pseudoalteromonas carrageenovora IAM 12662</name>
    <dbReference type="NCBI Taxonomy" id="1314868"/>
    <lineage>
        <taxon>Bacteria</taxon>
        <taxon>Pseudomonadati</taxon>
        <taxon>Pseudomonadota</taxon>
        <taxon>Gammaproteobacteria</taxon>
        <taxon>Alteromonadales</taxon>
        <taxon>Pseudoalteromonadaceae</taxon>
        <taxon>Pseudoalteromonas</taxon>
    </lineage>
</organism>
<evidence type="ECO:0000313" key="12">
    <source>
        <dbReference type="Proteomes" id="UP000238288"/>
    </source>
</evidence>
<accession>A0A2K4X9Q6</accession>
<evidence type="ECO:0000259" key="9">
    <source>
        <dbReference type="Pfam" id="PF13567"/>
    </source>
</evidence>
<dbReference type="OrthoDB" id="9761531at2"/>
<evidence type="ECO:0000256" key="5">
    <source>
        <dbReference type="ARBA" id="ARBA00023136"/>
    </source>
</evidence>
<dbReference type="InterPro" id="IPR004477">
    <property type="entry name" value="ComEC_N"/>
</dbReference>
<feature type="transmembrane region" description="Helical" evidence="6">
    <location>
        <begin position="277"/>
        <end position="295"/>
    </location>
</feature>
<proteinExistence type="predicted"/>
<evidence type="ECO:0000256" key="3">
    <source>
        <dbReference type="ARBA" id="ARBA00022692"/>
    </source>
</evidence>
<feature type="transmembrane region" description="Helical" evidence="6">
    <location>
        <begin position="12"/>
        <end position="34"/>
    </location>
</feature>
<evidence type="ECO:0000259" key="7">
    <source>
        <dbReference type="Pfam" id="PF00753"/>
    </source>
</evidence>
<feature type="domain" description="ComEC/Rec2-related protein" evidence="8">
    <location>
        <begin position="217"/>
        <end position="489"/>
    </location>
</feature>
<dbReference type="PANTHER" id="PTHR30619">
    <property type="entry name" value="DNA INTERNALIZATION/COMPETENCE PROTEIN COMEC/REC2"/>
    <property type="match status" value="1"/>
</dbReference>
<dbReference type="Gene3D" id="3.60.15.10">
    <property type="entry name" value="Ribonuclease Z/Hydroxyacylglutathione hydrolase-like"/>
    <property type="match status" value="1"/>
</dbReference>
<sequence>MDRFFSHLKQPFTSVWICLGFVIGCVTTVFYYQTLEFTIFTISIVIVSAYFKPFSNVLLGFICAICCVGINFYAFYSFEIPKQDEKYALSSTVKIEEIISSKAPQYIKVKILSLETNTFSRFRAPKALLSVNTQDVLYVGDEFSASLNLKYFRSNKNFYVFDSERYAFINRILFKGKVLNKKLEIKHNNNKSLILSYQNFLKNTYKHTKLLWLYYALLSGDKSLMSFEDKQLMQSLGLSHLLAISGLHISLIFGLAYIFTRFVFIKINLLFDQSKNLSIYYSLSGFLAAFIYVYLSNFLVSATRALVMLACYLLLYFIAKQPLRWRSVLFALVIVLAINPFYLLNPGLYFSFLAVAIIFIVISKLSITNTRLKSKVLALIVIQFGLFCGLLPLSLYFFNGVSIAGLVINLVAIPVLSIVILPLLIVFTLLSSFIDISLIIQFFDHGVHHLFNLLNQIPEVLRWLSTGQVSLTFVVFSYATMLLLYLLPYKWLALLPIAAITFNYFVKNKPLWQLHVFDVGHGLMVLIEKDKHAFVYDFGPSYFNRYSRTRSILLPYIKANKLNVDTAILSHEDNDHAGGLKHFIDAGYKTTLMQFHSKSISDACDEKSINFRGLTVQTFSSSKFNNENDDSCVVRVFNHNHSVLLTGDISKSREALLVASKNHLQSTVMLSPHHGSDTSSSSEFINAVKPQFVIHSSAYKGQWEFPKPSVVTRYKEAGSKQFTTGKLGQITVKFYSHDLVIETAREQESYWFIKD</sequence>
<feature type="transmembrane region" description="Helical" evidence="6">
    <location>
        <begin position="348"/>
        <end position="367"/>
    </location>
</feature>
<dbReference type="Pfam" id="PF13567">
    <property type="entry name" value="DUF4131"/>
    <property type="match status" value="1"/>
</dbReference>
<dbReference type="AlphaFoldDB" id="A0A2K4X9Q6"/>
<name>A0A2K4X9Q6_PSEVC</name>
<keyword evidence="13" id="KW-1185">Reference proteome</keyword>
<protein>
    <submittedName>
        <fullName evidence="10 11">Competence protein</fullName>
    </submittedName>
</protein>
<dbReference type="InterPro" id="IPR052159">
    <property type="entry name" value="Competence_DNA_uptake"/>
</dbReference>
<dbReference type="Pfam" id="PF00753">
    <property type="entry name" value="Lactamase_B"/>
    <property type="match status" value="1"/>
</dbReference>
<feature type="transmembrane region" description="Helical" evidence="6">
    <location>
        <begin position="410"/>
        <end position="440"/>
    </location>
</feature>
<evidence type="ECO:0000259" key="8">
    <source>
        <dbReference type="Pfam" id="PF03772"/>
    </source>
</evidence>
<dbReference type="Proteomes" id="UP000615003">
    <property type="component" value="Unassembled WGS sequence"/>
</dbReference>
<dbReference type="PROSITE" id="PS51257">
    <property type="entry name" value="PROKAR_LIPOPROTEIN"/>
    <property type="match status" value="1"/>
</dbReference>
<dbReference type="SUPFAM" id="SSF56281">
    <property type="entry name" value="Metallo-hydrolase/oxidoreductase"/>
    <property type="match status" value="1"/>
</dbReference>
<feature type="transmembrane region" description="Helical" evidence="6">
    <location>
        <begin position="239"/>
        <end position="265"/>
    </location>
</feature>
<feature type="transmembrane region" description="Helical" evidence="6">
    <location>
        <begin position="210"/>
        <end position="227"/>
    </location>
</feature>
<dbReference type="InterPro" id="IPR001279">
    <property type="entry name" value="Metallo-B-lactamas"/>
</dbReference>
<keyword evidence="4 6" id="KW-1133">Transmembrane helix</keyword>
<keyword evidence="5 6" id="KW-0472">Membrane</keyword>
<feature type="transmembrane region" description="Helical" evidence="6">
    <location>
        <begin position="325"/>
        <end position="342"/>
    </location>
</feature>
<comment type="subcellular location">
    <subcellularLocation>
        <location evidence="1">Cell membrane</location>
        <topology evidence="1">Multi-pass membrane protein</topology>
    </subcellularLocation>
</comment>
<dbReference type="InterPro" id="IPR025405">
    <property type="entry name" value="DUF4131"/>
</dbReference>
<dbReference type="GO" id="GO:0005886">
    <property type="term" value="C:plasma membrane"/>
    <property type="evidence" value="ECO:0007669"/>
    <property type="project" value="UniProtKB-SubCell"/>
</dbReference>
<gene>
    <name evidence="10" type="primary">comEC</name>
    <name evidence="11" type="ORF">PCAR9_A30212</name>
    <name evidence="10" type="ORF">PCARR_a1724</name>
</gene>
<dbReference type="InterPro" id="IPR035681">
    <property type="entry name" value="ComA-like_MBL"/>
</dbReference>
<dbReference type="Proteomes" id="UP000238288">
    <property type="component" value="Chromosome PCAR9a"/>
</dbReference>
<evidence type="ECO:0000256" key="6">
    <source>
        <dbReference type="SAM" id="Phobius"/>
    </source>
</evidence>
<evidence type="ECO:0000313" key="13">
    <source>
        <dbReference type="Proteomes" id="UP000615003"/>
    </source>
</evidence>
<feature type="transmembrane region" description="Helical" evidence="6">
    <location>
        <begin position="376"/>
        <end position="398"/>
    </location>
</feature>
<evidence type="ECO:0000313" key="11">
    <source>
        <dbReference type="EMBL" id="SOU41046.1"/>
    </source>
</evidence>
<evidence type="ECO:0000256" key="4">
    <source>
        <dbReference type="ARBA" id="ARBA00022989"/>
    </source>
</evidence>